<dbReference type="EMBL" id="UYRU01083368">
    <property type="protein sequence ID" value="VDN33176.1"/>
    <property type="molecule type" value="Genomic_DNA"/>
</dbReference>
<name>A0A3P7QQ46_DIBLA</name>
<proteinExistence type="predicted"/>
<gene>
    <name evidence="2" type="ORF">DILT_LOCUS16166</name>
</gene>
<organism evidence="2 3">
    <name type="scientific">Dibothriocephalus latus</name>
    <name type="common">Fish tapeworm</name>
    <name type="synonym">Diphyllobothrium latum</name>
    <dbReference type="NCBI Taxonomy" id="60516"/>
    <lineage>
        <taxon>Eukaryota</taxon>
        <taxon>Metazoa</taxon>
        <taxon>Spiralia</taxon>
        <taxon>Lophotrochozoa</taxon>
        <taxon>Platyhelminthes</taxon>
        <taxon>Cestoda</taxon>
        <taxon>Eucestoda</taxon>
        <taxon>Diphyllobothriidea</taxon>
        <taxon>Diphyllobothriidae</taxon>
        <taxon>Dibothriocephalus</taxon>
    </lineage>
</organism>
<protein>
    <submittedName>
        <fullName evidence="2">Uncharacterized protein</fullName>
    </submittedName>
</protein>
<evidence type="ECO:0000256" key="1">
    <source>
        <dbReference type="SAM" id="MobiDB-lite"/>
    </source>
</evidence>
<feature type="non-terminal residue" evidence="2">
    <location>
        <position position="119"/>
    </location>
</feature>
<sequence length="119" mass="12249">MTESFKAETDEDSQTATPLPTDAASDSEDAPPSFIAGGGGAHVDDKEDTVPQRAVVPSEAYNAAGEPEDAPSTSPLVLCRNSSTDTWSIGKGKERAEQSSSDNLNLTNKSPDVPAAAVA</sequence>
<reference evidence="2 3" key="1">
    <citation type="submission" date="2018-11" db="EMBL/GenBank/DDBJ databases">
        <authorList>
            <consortium name="Pathogen Informatics"/>
        </authorList>
    </citation>
    <scope>NUCLEOTIDE SEQUENCE [LARGE SCALE GENOMIC DNA]</scope>
</reference>
<evidence type="ECO:0000313" key="3">
    <source>
        <dbReference type="Proteomes" id="UP000281553"/>
    </source>
</evidence>
<dbReference type="AlphaFoldDB" id="A0A3P7QQ46"/>
<feature type="compositionally biased region" description="Polar residues" evidence="1">
    <location>
        <begin position="98"/>
        <end position="110"/>
    </location>
</feature>
<accession>A0A3P7QQ46</accession>
<dbReference type="Proteomes" id="UP000281553">
    <property type="component" value="Unassembled WGS sequence"/>
</dbReference>
<feature type="compositionally biased region" description="Polar residues" evidence="1">
    <location>
        <begin position="71"/>
        <end position="87"/>
    </location>
</feature>
<feature type="region of interest" description="Disordered" evidence="1">
    <location>
        <begin position="1"/>
        <end position="119"/>
    </location>
</feature>
<keyword evidence="3" id="KW-1185">Reference proteome</keyword>
<evidence type="ECO:0000313" key="2">
    <source>
        <dbReference type="EMBL" id="VDN33176.1"/>
    </source>
</evidence>